<dbReference type="SUPFAM" id="SSF48208">
    <property type="entry name" value="Six-hairpin glycosidases"/>
    <property type="match status" value="1"/>
</dbReference>
<dbReference type="PANTHER" id="PTHR33886:SF8">
    <property type="entry name" value="UNSATURATED RHAMNOGALACTURONAN HYDROLASE (EUROFUNG)"/>
    <property type="match status" value="1"/>
</dbReference>
<evidence type="ECO:0000256" key="1">
    <source>
        <dbReference type="ARBA" id="ARBA00022801"/>
    </source>
</evidence>
<dbReference type="EMBL" id="BFEA01000479">
    <property type="protein sequence ID" value="GBG84520.1"/>
    <property type="molecule type" value="Genomic_DNA"/>
</dbReference>
<evidence type="ECO:0000313" key="2">
    <source>
        <dbReference type="EMBL" id="GBG84520.1"/>
    </source>
</evidence>
<name>A0A388LQA1_CHABU</name>
<dbReference type="InterPro" id="IPR012341">
    <property type="entry name" value="6hp_glycosidase-like_sf"/>
</dbReference>
<dbReference type="OMA" id="WHYHQGV"/>
<dbReference type="Pfam" id="PF07470">
    <property type="entry name" value="Glyco_hydro_88"/>
    <property type="match status" value="1"/>
</dbReference>
<dbReference type="InterPro" id="IPR008928">
    <property type="entry name" value="6-hairpin_glycosidase_sf"/>
</dbReference>
<sequence>MADSQMSRSGTGLDWDYTTGLFAFSLLRLRSPSGISYARSMMDRLVSDDGSISGYDLSKYNLDMILPGRALLELISLSPSSPLNDKFRKAATLLRSQLSTQPRTSEGGFWHKQAYPYQMWLDGLYMAEPFYAQYEASFNSGSPDFSDIALQFQLISKYTYDSSSGLYFHGWDEKKVQTWANGQTGTSASIWGRAVGWLSMAVVDTLDYIPSSESGSRQVLLGILGTLAKGIARWQDPATGLWFQVVDEPARSPPNYLESSASSMFVYALAKGVNKNYLPSATYKPVAIKGFAGLVSNKVETKSDGSVSLTSICQVAGLGGSKNRDGTFDYYMGEPVVSDDLKGVGPFILAGPQVDLLVKR</sequence>
<protein>
    <recommendedName>
        <fullName evidence="4">Glycosyl hydrolase family 88</fullName>
    </recommendedName>
</protein>
<comment type="caution">
    <text evidence="2">The sequence shown here is derived from an EMBL/GenBank/DDBJ whole genome shotgun (WGS) entry which is preliminary data.</text>
</comment>
<dbReference type="PANTHER" id="PTHR33886">
    <property type="entry name" value="UNSATURATED RHAMNOGALACTURONAN HYDROLASE (EUROFUNG)"/>
    <property type="match status" value="1"/>
</dbReference>
<gene>
    <name evidence="2" type="ORF">CBR_g38802</name>
</gene>
<keyword evidence="1" id="KW-0378">Hydrolase</keyword>
<dbReference type="STRING" id="69332.A0A388LQA1"/>
<dbReference type="OrthoDB" id="540611at2759"/>
<dbReference type="InterPro" id="IPR052043">
    <property type="entry name" value="PolySaccharide_Degr_Enz"/>
</dbReference>
<accession>A0A388LQA1</accession>
<evidence type="ECO:0000313" key="3">
    <source>
        <dbReference type="Proteomes" id="UP000265515"/>
    </source>
</evidence>
<dbReference type="Gene3D" id="1.50.10.10">
    <property type="match status" value="1"/>
</dbReference>
<evidence type="ECO:0008006" key="4">
    <source>
        <dbReference type="Google" id="ProtNLM"/>
    </source>
</evidence>
<organism evidence="2 3">
    <name type="scientific">Chara braunii</name>
    <name type="common">Braun's stonewort</name>
    <dbReference type="NCBI Taxonomy" id="69332"/>
    <lineage>
        <taxon>Eukaryota</taxon>
        <taxon>Viridiplantae</taxon>
        <taxon>Streptophyta</taxon>
        <taxon>Charophyceae</taxon>
        <taxon>Charales</taxon>
        <taxon>Characeae</taxon>
        <taxon>Chara</taxon>
    </lineage>
</organism>
<dbReference type="AlphaFoldDB" id="A0A388LQA1"/>
<dbReference type="Proteomes" id="UP000265515">
    <property type="component" value="Unassembled WGS sequence"/>
</dbReference>
<keyword evidence="3" id="KW-1185">Reference proteome</keyword>
<proteinExistence type="predicted"/>
<dbReference type="GO" id="GO:0016787">
    <property type="term" value="F:hydrolase activity"/>
    <property type="evidence" value="ECO:0007669"/>
    <property type="project" value="UniProtKB-KW"/>
</dbReference>
<reference evidence="2 3" key="1">
    <citation type="journal article" date="2018" name="Cell">
        <title>The Chara Genome: Secondary Complexity and Implications for Plant Terrestrialization.</title>
        <authorList>
            <person name="Nishiyama T."/>
            <person name="Sakayama H."/>
            <person name="Vries J.D."/>
            <person name="Buschmann H."/>
            <person name="Saint-Marcoux D."/>
            <person name="Ullrich K.K."/>
            <person name="Haas F.B."/>
            <person name="Vanderstraeten L."/>
            <person name="Becker D."/>
            <person name="Lang D."/>
            <person name="Vosolsobe S."/>
            <person name="Rombauts S."/>
            <person name="Wilhelmsson P.K.I."/>
            <person name="Janitza P."/>
            <person name="Kern R."/>
            <person name="Heyl A."/>
            <person name="Rumpler F."/>
            <person name="Villalobos L.I.A.C."/>
            <person name="Clay J.M."/>
            <person name="Skokan R."/>
            <person name="Toyoda A."/>
            <person name="Suzuki Y."/>
            <person name="Kagoshima H."/>
            <person name="Schijlen E."/>
            <person name="Tajeshwar N."/>
            <person name="Catarino B."/>
            <person name="Hetherington A.J."/>
            <person name="Saltykova A."/>
            <person name="Bonnot C."/>
            <person name="Breuninger H."/>
            <person name="Symeonidi A."/>
            <person name="Radhakrishnan G.V."/>
            <person name="Van Nieuwerburgh F."/>
            <person name="Deforce D."/>
            <person name="Chang C."/>
            <person name="Karol K.G."/>
            <person name="Hedrich R."/>
            <person name="Ulvskov P."/>
            <person name="Glockner G."/>
            <person name="Delwiche C.F."/>
            <person name="Petrasek J."/>
            <person name="Van de Peer Y."/>
            <person name="Friml J."/>
            <person name="Beilby M."/>
            <person name="Dolan L."/>
            <person name="Kohara Y."/>
            <person name="Sugano S."/>
            <person name="Fujiyama A."/>
            <person name="Delaux P.-M."/>
            <person name="Quint M."/>
            <person name="TheiBen G."/>
            <person name="Hagemann M."/>
            <person name="Harholt J."/>
            <person name="Dunand C."/>
            <person name="Zachgo S."/>
            <person name="Langdale J."/>
            <person name="Maumus F."/>
            <person name="Straeten D.V.D."/>
            <person name="Gould S.B."/>
            <person name="Rensing S.A."/>
        </authorList>
    </citation>
    <scope>NUCLEOTIDE SEQUENCE [LARGE SCALE GENOMIC DNA]</scope>
    <source>
        <strain evidence="2 3">S276</strain>
    </source>
</reference>
<dbReference type="GO" id="GO:0005975">
    <property type="term" value="P:carbohydrate metabolic process"/>
    <property type="evidence" value="ECO:0007669"/>
    <property type="project" value="InterPro"/>
</dbReference>
<dbReference type="InterPro" id="IPR010905">
    <property type="entry name" value="Glyco_hydro_88"/>
</dbReference>
<dbReference type="Gramene" id="GBG84520">
    <property type="protein sequence ID" value="GBG84520"/>
    <property type="gene ID" value="CBR_g38802"/>
</dbReference>